<dbReference type="GO" id="GO:0000976">
    <property type="term" value="F:transcription cis-regulatory region binding"/>
    <property type="evidence" value="ECO:0007669"/>
    <property type="project" value="TreeGrafter"/>
</dbReference>
<dbReference type="EMBL" id="VBSN01000071">
    <property type="protein sequence ID" value="KAA6432671.1"/>
    <property type="molecule type" value="Genomic_DNA"/>
</dbReference>
<dbReference type="Proteomes" id="UP000323994">
    <property type="component" value="Unassembled WGS sequence"/>
</dbReference>
<dbReference type="FunFam" id="1.10.10.10:FF:000005">
    <property type="entry name" value="Two-component system response regulator"/>
    <property type="match status" value="1"/>
</dbReference>
<evidence type="ECO:0000313" key="11">
    <source>
        <dbReference type="Proteomes" id="UP000323994"/>
    </source>
</evidence>
<comment type="caution">
    <text evidence="10">The sequence shown here is derived from an EMBL/GenBank/DDBJ whole genome shotgun (WGS) entry which is preliminary data.</text>
</comment>
<dbReference type="CDD" id="cd17624">
    <property type="entry name" value="REC_OmpR_PmrA-like"/>
    <property type="match status" value="1"/>
</dbReference>
<dbReference type="SMART" id="SM00862">
    <property type="entry name" value="Trans_reg_C"/>
    <property type="match status" value="1"/>
</dbReference>
<dbReference type="InterPro" id="IPR001867">
    <property type="entry name" value="OmpR/PhoB-type_DNA-bd"/>
</dbReference>
<dbReference type="PANTHER" id="PTHR48111:SF22">
    <property type="entry name" value="REGULATOR OF RPOS"/>
    <property type="match status" value="1"/>
</dbReference>
<dbReference type="GO" id="GO:0000156">
    <property type="term" value="F:phosphorelay response regulator activity"/>
    <property type="evidence" value="ECO:0007669"/>
    <property type="project" value="TreeGrafter"/>
</dbReference>
<evidence type="ECO:0000256" key="4">
    <source>
        <dbReference type="ARBA" id="ARBA00023125"/>
    </source>
</evidence>
<dbReference type="OrthoDB" id="9774822at2"/>
<gene>
    <name evidence="10" type="ORF">FEM33_23395</name>
</gene>
<evidence type="ECO:0000256" key="7">
    <source>
        <dbReference type="PROSITE-ProRule" id="PRU01091"/>
    </source>
</evidence>
<dbReference type="Gene3D" id="6.10.250.690">
    <property type="match status" value="1"/>
</dbReference>
<dbReference type="AlphaFoldDB" id="A0A5M8QCA3"/>
<organism evidence="10 11">
    <name type="scientific">Dyadobacter flavalbus</name>
    <dbReference type="NCBI Taxonomy" id="2579942"/>
    <lineage>
        <taxon>Bacteria</taxon>
        <taxon>Pseudomonadati</taxon>
        <taxon>Bacteroidota</taxon>
        <taxon>Cytophagia</taxon>
        <taxon>Cytophagales</taxon>
        <taxon>Spirosomataceae</taxon>
        <taxon>Dyadobacter</taxon>
    </lineage>
</organism>
<dbReference type="Gene3D" id="1.10.10.10">
    <property type="entry name" value="Winged helix-like DNA-binding domain superfamily/Winged helix DNA-binding domain"/>
    <property type="match status" value="1"/>
</dbReference>
<dbReference type="PROSITE" id="PS51755">
    <property type="entry name" value="OMPR_PHOB"/>
    <property type="match status" value="1"/>
</dbReference>
<dbReference type="SMART" id="SM00448">
    <property type="entry name" value="REC"/>
    <property type="match status" value="1"/>
</dbReference>
<feature type="domain" description="Response regulatory" evidence="8">
    <location>
        <begin position="2"/>
        <end position="116"/>
    </location>
</feature>
<dbReference type="Pfam" id="PF00072">
    <property type="entry name" value="Response_reg"/>
    <property type="match status" value="1"/>
</dbReference>
<protein>
    <submittedName>
        <fullName evidence="10">Response regulator transcription factor</fullName>
    </submittedName>
</protein>
<keyword evidence="2" id="KW-0902">Two-component regulatory system</keyword>
<keyword evidence="1 6" id="KW-0597">Phosphoprotein</keyword>
<evidence type="ECO:0000256" key="5">
    <source>
        <dbReference type="ARBA" id="ARBA00023163"/>
    </source>
</evidence>
<dbReference type="InterPro" id="IPR036388">
    <property type="entry name" value="WH-like_DNA-bd_sf"/>
</dbReference>
<dbReference type="GO" id="GO:0006355">
    <property type="term" value="P:regulation of DNA-templated transcription"/>
    <property type="evidence" value="ECO:0007669"/>
    <property type="project" value="InterPro"/>
</dbReference>
<dbReference type="RefSeq" id="WP_139014401.1">
    <property type="nucleotide sequence ID" value="NZ_VBSN01000071.1"/>
</dbReference>
<keyword evidence="5" id="KW-0804">Transcription</keyword>
<feature type="modified residue" description="4-aspartylphosphate" evidence="6">
    <location>
        <position position="51"/>
    </location>
</feature>
<evidence type="ECO:0000259" key="8">
    <source>
        <dbReference type="PROSITE" id="PS50110"/>
    </source>
</evidence>
<accession>A0A5M8QCA3</accession>
<dbReference type="Gene3D" id="3.40.50.2300">
    <property type="match status" value="1"/>
</dbReference>
<feature type="domain" description="OmpR/PhoB-type" evidence="9">
    <location>
        <begin position="126"/>
        <end position="224"/>
    </location>
</feature>
<dbReference type="GO" id="GO:0032993">
    <property type="term" value="C:protein-DNA complex"/>
    <property type="evidence" value="ECO:0007669"/>
    <property type="project" value="TreeGrafter"/>
</dbReference>
<name>A0A5M8QCA3_9BACT</name>
<proteinExistence type="predicted"/>
<evidence type="ECO:0000313" key="10">
    <source>
        <dbReference type="EMBL" id="KAA6432671.1"/>
    </source>
</evidence>
<dbReference type="CDD" id="cd00383">
    <property type="entry name" value="trans_reg_C"/>
    <property type="match status" value="1"/>
</dbReference>
<keyword evidence="11" id="KW-1185">Reference proteome</keyword>
<dbReference type="InterPro" id="IPR011006">
    <property type="entry name" value="CheY-like_superfamily"/>
</dbReference>
<dbReference type="GO" id="GO:0005829">
    <property type="term" value="C:cytosol"/>
    <property type="evidence" value="ECO:0007669"/>
    <property type="project" value="TreeGrafter"/>
</dbReference>
<evidence type="ECO:0000256" key="3">
    <source>
        <dbReference type="ARBA" id="ARBA00023015"/>
    </source>
</evidence>
<dbReference type="Pfam" id="PF00486">
    <property type="entry name" value="Trans_reg_C"/>
    <property type="match status" value="1"/>
</dbReference>
<sequence length="226" mass="25906">MRILIVEDDERIGSFLVKGLQEAGYFVQIARDGLEARRLIQDETWDLFILDIMLPDMDGFQLTQLIRYRKMDTPVLILSALGESEDKIKALDLGADDYLTKPIHFPELLSRINALRRRYELHYSKDNALSCGDLTVNLDTNAVLRAGKEIVLSVKEFRFLVYLIENQNKIVTRSQILQVVWGAGSDTYTNVVDVYISYLRNKIDADFPEKLIKTVKGRGYMISAPK</sequence>
<dbReference type="SUPFAM" id="SSF52172">
    <property type="entry name" value="CheY-like"/>
    <property type="match status" value="1"/>
</dbReference>
<reference evidence="10 11" key="1">
    <citation type="submission" date="2019-05" db="EMBL/GenBank/DDBJ databases">
        <authorList>
            <person name="Qu J.-H."/>
        </authorList>
    </citation>
    <scope>NUCLEOTIDE SEQUENCE [LARGE SCALE GENOMIC DNA]</scope>
    <source>
        <strain evidence="10 11">NS28</strain>
    </source>
</reference>
<evidence type="ECO:0000256" key="2">
    <source>
        <dbReference type="ARBA" id="ARBA00023012"/>
    </source>
</evidence>
<dbReference type="InterPro" id="IPR001789">
    <property type="entry name" value="Sig_transdc_resp-reg_receiver"/>
</dbReference>
<dbReference type="PROSITE" id="PS50110">
    <property type="entry name" value="RESPONSE_REGULATORY"/>
    <property type="match status" value="1"/>
</dbReference>
<dbReference type="FunFam" id="3.40.50.2300:FF:000001">
    <property type="entry name" value="DNA-binding response regulator PhoB"/>
    <property type="match status" value="1"/>
</dbReference>
<feature type="DNA-binding region" description="OmpR/PhoB-type" evidence="7">
    <location>
        <begin position="126"/>
        <end position="224"/>
    </location>
</feature>
<evidence type="ECO:0000256" key="6">
    <source>
        <dbReference type="PROSITE-ProRule" id="PRU00169"/>
    </source>
</evidence>
<keyword evidence="4 7" id="KW-0238">DNA-binding</keyword>
<dbReference type="InterPro" id="IPR039420">
    <property type="entry name" value="WalR-like"/>
</dbReference>
<evidence type="ECO:0000259" key="9">
    <source>
        <dbReference type="PROSITE" id="PS51755"/>
    </source>
</evidence>
<evidence type="ECO:0000256" key="1">
    <source>
        <dbReference type="ARBA" id="ARBA00022553"/>
    </source>
</evidence>
<keyword evidence="3" id="KW-0805">Transcription regulation</keyword>
<dbReference type="PANTHER" id="PTHR48111">
    <property type="entry name" value="REGULATOR OF RPOS"/>
    <property type="match status" value="1"/>
</dbReference>